<feature type="region of interest" description="Disordered" evidence="1">
    <location>
        <begin position="1"/>
        <end position="32"/>
    </location>
</feature>
<protein>
    <submittedName>
        <fullName evidence="2">Uncharacterized protein</fullName>
    </submittedName>
</protein>
<dbReference type="AlphaFoldDB" id="A0A2I0JWJ2"/>
<comment type="caution">
    <text evidence="2">The sequence shown here is derived from an EMBL/GenBank/DDBJ whole genome shotgun (WGS) entry which is preliminary data.</text>
</comment>
<evidence type="ECO:0000313" key="2">
    <source>
        <dbReference type="EMBL" id="PKI60684.1"/>
    </source>
</evidence>
<evidence type="ECO:0000256" key="1">
    <source>
        <dbReference type="SAM" id="MobiDB-lite"/>
    </source>
</evidence>
<proteinExistence type="predicted"/>
<accession>A0A2I0JWJ2</accession>
<gene>
    <name evidence="2" type="ORF">CRG98_018931</name>
</gene>
<organism evidence="2 3">
    <name type="scientific">Punica granatum</name>
    <name type="common">Pomegranate</name>
    <dbReference type="NCBI Taxonomy" id="22663"/>
    <lineage>
        <taxon>Eukaryota</taxon>
        <taxon>Viridiplantae</taxon>
        <taxon>Streptophyta</taxon>
        <taxon>Embryophyta</taxon>
        <taxon>Tracheophyta</taxon>
        <taxon>Spermatophyta</taxon>
        <taxon>Magnoliopsida</taxon>
        <taxon>eudicotyledons</taxon>
        <taxon>Gunneridae</taxon>
        <taxon>Pentapetalae</taxon>
        <taxon>rosids</taxon>
        <taxon>malvids</taxon>
        <taxon>Myrtales</taxon>
        <taxon>Lythraceae</taxon>
        <taxon>Punica</taxon>
    </lineage>
</organism>
<dbReference type="EMBL" id="PGOL01001131">
    <property type="protein sequence ID" value="PKI60684.1"/>
    <property type="molecule type" value="Genomic_DNA"/>
</dbReference>
<name>A0A2I0JWJ2_PUNGR</name>
<reference evidence="2 3" key="1">
    <citation type="submission" date="2017-11" db="EMBL/GenBank/DDBJ databases">
        <title>De-novo sequencing of pomegranate (Punica granatum L.) genome.</title>
        <authorList>
            <person name="Akparov Z."/>
            <person name="Amiraslanov A."/>
            <person name="Hajiyeva S."/>
            <person name="Abbasov M."/>
            <person name="Kaur K."/>
            <person name="Hamwieh A."/>
            <person name="Solovyev V."/>
            <person name="Salamov A."/>
            <person name="Braich B."/>
            <person name="Kosarev P."/>
            <person name="Mahmoud A."/>
            <person name="Hajiyev E."/>
            <person name="Babayeva S."/>
            <person name="Izzatullayeva V."/>
            <person name="Mammadov A."/>
            <person name="Mammadov A."/>
            <person name="Sharifova S."/>
            <person name="Ojaghi J."/>
            <person name="Eynullazada K."/>
            <person name="Bayramov B."/>
            <person name="Abdulazimova A."/>
            <person name="Shahmuradov I."/>
        </authorList>
    </citation>
    <scope>NUCLEOTIDE SEQUENCE [LARGE SCALE GENOMIC DNA]</scope>
    <source>
        <strain evidence="3">cv. AG2017</strain>
        <tissue evidence="2">Leaf</tissue>
    </source>
</reference>
<evidence type="ECO:0000313" key="3">
    <source>
        <dbReference type="Proteomes" id="UP000233551"/>
    </source>
</evidence>
<dbReference type="Proteomes" id="UP000233551">
    <property type="component" value="Unassembled WGS sequence"/>
</dbReference>
<sequence length="177" mass="19195">MAQEGQEKLSATSLGVRPRGSLDLPEPIRLERNGSPEGSQWYFAASLVEVGSGWVAVAGKRLSFRVNRPCIRAEVGLDAQLLMRGVERLWEGELKGLPKLGGGLRRANVKEESRKKLGARLIARSTSVVRLNDELSIYARSCLFLSPIRASAYYIACVGVLCALGKTVDSPTPAGDR</sequence>
<keyword evidence="3" id="KW-1185">Reference proteome</keyword>